<evidence type="ECO:0000256" key="1">
    <source>
        <dbReference type="SAM" id="MobiDB-lite"/>
    </source>
</evidence>
<reference evidence="2 3" key="1">
    <citation type="submission" date="2019-06" db="EMBL/GenBank/DDBJ databases">
        <title>Sequencing the genomes of 1000 actinobacteria strains.</title>
        <authorList>
            <person name="Klenk H.-P."/>
        </authorList>
    </citation>
    <scope>NUCLEOTIDE SEQUENCE [LARGE SCALE GENOMIC DNA]</scope>
    <source>
        <strain evidence="2 3">DSM 24683</strain>
    </source>
</reference>
<gene>
    <name evidence="2" type="ORF">FB561_3605</name>
</gene>
<sequence length="82" mass="8589">MAWLAKLKERWFAHRINEGDAPADTGVAASRETGGIAGHDPTGDAQSTTGTGKNQTFVGRPAGDDDGYTGRTGAEARAEEKE</sequence>
<feature type="compositionally biased region" description="Polar residues" evidence="1">
    <location>
        <begin position="44"/>
        <end position="57"/>
    </location>
</feature>
<accession>A0A561BUL1</accession>
<proteinExistence type="predicted"/>
<name>A0A561BUL1_9ACTN</name>
<evidence type="ECO:0000313" key="3">
    <source>
        <dbReference type="Proteomes" id="UP000318380"/>
    </source>
</evidence>
<comment type="caution">
    <text evidence="2">The sequence shown here is derived from an EMBL/GenBank/DDBJ whole genome shotgun (WGS) entry which is preliminary data.</text>
</comment>
<feature type="region of interest" description="Disordered" evidence="1">
    <location>
        <begin position="20"/>
        <end position="82"/>
    </location>
</feature>
<protein>
    <submittedName>
        <fullName evidence="2">Uncharacterized protein</fullName>
    </submittedName>
</protein>
<keyword evidence="3" id="KW-1185">Reference proteome</keyword>
<evidence type="ECO:0000313" key="2">
    <source>
        <dbReference type="EMBL" id="TWD82472.1"/>
    </source>
</evidence>
<organism evidence="2 3">
    <name type="scientific">Kribbella amoyensis</name>
    <dbReference type="NCBI Taxonomy" id="996641"/>
    <lineage>
        <taxon>Bacteria</taxon>
        <taxon>Bacillati</taxon>
        <taxon>Actinomycetota</taxon>
        <taxon>Actinomycetes</taxon>
        <taxon>Propionibacteriales</taxon>
        <taxon>Kribbellaceae</taxon>
        <taxon>Kribbella</taxon>
    </lineage>
</organism>
<dbReference type="EMBL" id="VIVK01000001">
    <property type="protein sequence ID" value="TWD82472.1"/>
    <property type="molecule type" value="Genomic_DNA"/>
</dbReference>
<dbReference type="AlphaFoldDB" id="A0A561BUL1"/>
<dbReference type="Proteomes" id="UP000318380">
    <property type="component" value="Unassembled WGS sequence"/>
</dbReference>